<dbReference type="RefSeq" id="WP_107285439.1">
    <property type="nucleotide sequence ID" value="NZ_PYMC01000030.1"/>
</dbReference>
<sequence length="100" mass="11605">MYTTNCYWCNKEIELEEYEGGQCPCCGLKYDYDEDNYIVMKSLEKKINELLRDAYKEGFVDSGGSGSEAEEKFVGKKHLKLPRKANPSSKVRKNRHEPSR</sequence>
<evidence type="ECO:0000313" key="2">
    <source>
        <dbReference type="EMBL" id="PSV99437.1"/>
    </source>
</evidence>
<organism evidence="2 3">
    <name type="scientific">Photobacterium lipolyticum</name>
    <dbReference type="NCBI Taxonomy" id="266810"/>
    <lineage>
        <taxon>Bacteria</taxon>
        <taxon>Pseudomonadati</taxon>
        <taxon>Pseudomonadota</taxon>
        <taxon>Gammaproteobacteria</taxon>
        <taxon>Vibrionales</taxon>
        <taxon>Vibrionaceae</taxon>
        <taxon>Photobacterium</taxon>
    </lineage>
</organism>
<evidence type="ECO:0000256" key="1">
    <source>
        <dbReference type="SAM" id="MobiDB-lite"/>
    </source>
</evidence>
<gene>
    <name evidence="2" type="ORF">C9I89_21815</name>
</gene>
<protein>
    <submittedName>
        <fullName evidence="2">Uncharacterized protein</fullName>
    </submittedName>
</protein>
<comment type="caution">
    <text evidence="2">The sequence shown here is derived from an EMBL/GenBank/DDBJ whole genome shotgun (WGS) entry which is preliminary data.</text>
</comment>
<dbReference type="Proteomes" id="UP000240904">
    <property type="component" value="Unassembled WGS sequence"/>
</dbReference>
<reference evidence="2 3" key="1">
    <citation type="submission" date="2018-03" db="EMBL/GenBank/DDBJ databases">
        <title>Whole genome sequencing of Histamine producing bacteria.</title>
        <authorList>
            <person name="Butler K."/>
        </authorList>
    </citation>
    <scope>NUCLEOTIDE SEQUENCE [LARGE SCALE GENOMIC DNA]</scope>
    <source>
        <strain evidence="2 3">DSM 16190</strain>
    </source>
</reference>
<name>A0A2T3MQN8_9GAMM</name>
<proteinExistence type="predicted"/>
<keyword evidence="3" id="KW-1185">Reference proteome</keyword>
<dbReference type="AlphaFoldDB" id="A0A2T3MQN8"/>
<evidence type="ECO:0000313" key="3">
    <source>
        <dbReference type="Proteomes" id="UP000240904"/>
    </source>
</evidence>
<feature type="region of interest" description="Disordered" evidence="1">
    <location>
        <begin position="59"/>
        <end position="100"/>
    </location>
</feature>
<feature type="compositionally biased region" description="Basic residues" evidence="1">
    <location>
        <begin position="90"/>
        <end position="100"/>
    </location>
</feature>
<dbReference type="EMBL" id="PYMC01000030">
    <property type="protein sequence ID" value="PSV99437.1"/>
    <property type="molecule type" value="Genomic_DNA"/>
</dbReference>
<accession>A0A2T3MQN8</accession>